<dbReference type="SUPFAM" id="SSF53756">
    <property type="entry name" value="UDP-Glycosyltransferase/glycogen phosphorylase"/>
    <property type="match status" value="1"/>
</dbReference>
<dbReference type="STRING" id="1049789.LEP1GSC050_1667"/>
<gene>
    <name evidence="3" type="ORF">LEP1GSC050_1667</name>
</gene>
<dbReference type="RefSeq" id="WP_020987870.1">
    <property type="nucleotide sequence ID" value="NZ_AHMO02000011.1"/>
</dbReference>
<dbReference type="InterPro" id="IPR001296">
    <property type="entry name" value="Glyco_trans_1"/>
</dbReference>
<dbReference type="PANTHER" id="PTHR45947:SF3">
    <property type="entry name" value="SULFOQUINOVOSYL TRANSFERASE SQD2"/>
    <property type="match status" value="1"/>
</dbReference>
<keyword evidence="3" id="KW-0328">Glycosyltransferase</keyword>
<dbReference type="InterPro" id="IPR028098">
    <property type="entry name" value="Glyco_trans_4-like_N"/>
</dbReference>
<accession>T0F602</accession>
<dbReference type="PROSITE" id="PS51257">
    <property type="entry name" value="PROKAR_LIPOPROTEIN"/>
    <property type="match status" value="1"/>
</dbReference>
<evidence type="ECO:0000259" key="1">
    <source>
        <dbReference type="Pfam" id="PF00534"/>
    </source>
</evidence>
<feature type="domain" description="Glycosyl transferase family 1" evidence="1">
    <location>
        <begin position="278"/>
        <end position="431"/>
    </location>
</feature>
<dbReference type="InterPro" id="IPR050194">
    <property type="entry name" value="Glycosyltransferase_grp1"/>
</dbReference>
<dbReference type="Pfam" id="PF00534">
    <property type="entry name" value="Glycos_transf_1"/>
    <property type="match status" value="1"/>
</dbReference>
<dbReference type="EMBL" id="AHMO02000011">
    <property type="protein sequence ID" value="EQA43356.1"/>
    <property type="molecule type" value="Genomic_DNA"/>
</dbReference>
<dbReference type="OrthoDB" id="9795068at2"/>
<proteinExistence type="predicted"/>
<evidence type="ECO:0000313" key="3">
    <source>
        <dbReference type="EMBL" id="EQA43356.1"/>
    </source>
</evidence>
<dbReference type="AlphaFoldDB" id="T0F602"/>
<organism evidence="3 4">
    <name type="scientific">Leptospira broomii serovar Hurstbridge str. 5399</name>
    <dbReference type="NCBI Taxonomy" id="1049789"/>
    <lineage>
        <taxon>Bacteria</taxon>
        <taxon>Pseudomonadati</taxon>
        <taxon>Spirochaetota</taxon>
        <taxon>Spirochaetia</taxon>
        <taxon>Leptospirales</taxon>
        <taxon>Leptospiraceae</taxon>
        <taxon>Leptospira</taxon>
    </lineage>
</organism>
<dbReference type="CDD" id="cd03801">
    <property type="entry name" value="GT4_PimA-like"/>
    <property type="match status" value="1"/>
</dbReference>
<dbReference type="Proteomes" id="UP000015454">
    <property type="component" value="Unassembled WGS sequence"/>
</dbReference>
<sequence>MNNIDLKDTPPKNIFMLGWEYPPHIAGGLGVACKGIVNSLSKLGHTIFLLVPKLYGDEEQIDGVNLLDINSGWELLNQEDQNELIQAHSFNAQQTSDTLNFSPYSTFIGGNDQTRLYSETFERTSGKDKIEIKKNSATAALPIHISGGYGPVIFQDIHKYADFAAKVASVLQPDIIHAHDWMTFPAAKKIQTKLTAETILHFHATEYDRSGENQNDYIKLIEKDACEFSDKIITVSDYTKSLLQERYEADPAKIFVAHNGVSENSESEHVEDPEMIIDDAIVLFLGRITYQKGPDYFIQAAAKIIREVPNVRFVMAGTGDLHHRMIELSADLGIGKHFHYTGYLNKESAHRLYEISDLYIMPSVSEPFGLTALEAMSHNLPVILSNQSGVSEVVNQCLKVNFWDTDELAAKTIALLKSRTLRDHMGHEAKKDASKLTWHKNAKRIEEVYRSKV</sequence>
<reference evidence="3" key="1">
    <citation type="submission" date="2013-05" db="EMBL/GenBank/DDBJ databases">
        <authorList>
            <person name="Harkins D.M."/>
            <person name="Durkin A.S."/>
            <person name="Brinkac L.M."/>
            <person name="Haft D.H."/>
            <person name="Selengut J.D."/>
            <person name="Sanka R."/>
            <person name="DePew J."/>
            <person name="Purushe J."/>
            <person name="Hartskeerl R.A."/>
            <person name="Ahmed A."/>
            <person name="van der Linden H."/>
            <person name="Goris M.G.A."/>
            <person name="Vinetz J.M."/>
            <person name="Sutton G.G."/>
            <person name="Nierman W.C."/>
            <person name="Fouts D.E."/>
        </authorList>
    </citation>
    <scope>NUCLEOTIDE SEQUENCE [LARGE SCALE GENOMIC DNA]</scope>
    <source>
        <strain evidence="3">5399</strain>
    </source>
</reference>
<protein>
    <submittedName>
        <fullName evidence="3">Glycosyltransferase, group 1 family protein</fullName>
        <ecNumber evidence="3">2.4.-.-</ecNumber>
    </submittedName>
</protein>
<keyword evidence="3" id="KW-0808">Transferase</keyword>
<evidence type="ECO:0000313" key="4">
    <source>
        <dbReference type="Proteomes" id="UP000015454"/>
    </source>
</evidence>
<dbReference type="GO" id="GO:0016757">
    <property type="term" value="F:glycosyltransferase activity"/>
    <property type="evidence" value="ECO:0007669"/>
    <property type="project" value="UniProtKB-KW"/>
</dbReference>
<keyword evidence="4" id="KW-1185">Reference proteome</keyword>
<dbReference type="EC" id="2.4.-.-" evidence="3"/>
<comment type="caution">
    <text evidence="3">The sequence shown here is derived from an EMBL/GenBank/DDBJ whole genome shotgun (WGS) entry which is preliminary data.</text>
</comment>
<dbReference type="PANTHER" id="PTHR45947">
    <property type="entry name" value="SULFOQUINOVOSYL TRANSFERASE SQD2"/>
    <property type="match status" value="1"/>
</dbReference>
<dbReference type="Gene3D" id="3.40.50.2000">
    <property type="entry name" value="Glycogen Phosphorylase B"/>
    <property type="match status" value="2"/>
</dbReference>
<feature type="domain" description="Glycosyltransferase subfamily 4-like N-terminal" evidence="2">
    <location>
        <begin position="149"/>
        <end position="262"/>
    </location>
</feature>
<dbReference type="Pfam" id="PF13439">
    <property type="entry name" value="Glyco_transf_4"/>
    <property type="match status" value="1"/>
</dbReference>
<name>T0F602_9LEPT</name>
<evidence type="ECO:0000259" key="2">
    <source>
        <dbReference type="Pfam" id="PF13439"/>
    </source>
</evidence>